<evidence type="ECO:0000313" key="2">
    <source>
        <dbReference type="Proteomes" id="UP001056120"/>
    </source>
</evidence>
<sequence>MLLWRCLAIGIYLLQLRCDIMCVHAYVCACTLTYTRVIPPLLALAIWLQRHHSQGPPTLKQLHIHFPISVCPKARPPGYESISDSLTQYHEKQALP</sequence>
<proteinExistence type="predicted"/>
<dbReference type="Proteomes" id="UP001056120">
    <property type="component" value="Linkage Group LG20"/>
</dbReference>
<name>A0ACB9D6W1_9ASTR</name>
<comment type="caution">
    <text evidence="1">The sequence shown here is derived from an EMBL/GenBank/DDBJ whole genome shotgun (WGS) entry which is preliminary data.</text>
</comment>
<protein>
    <submittedName>
        <fullName evidence="1">Uncharacterized protein</fullName>
    </submittedName>
</protein>
<gene>
    <name evidence="1" type="ORF">L1987_59878</name>
</gene>
<keyword evidence="2" id="KW-1185">Reference proteome</keyword>
<accession>A0ACB9D6W1</accession>
<reference evidence="1 2" key="2">
    <citation type="journal article" date="2022" name="Mol. Ecol. Resour.">
        <title>The genomes of chicory, endive, great burdock and yacon provide insights into Asteraceae paleo-polyploidization history and plant inulin production.</title>
        <authorList>
            <person name="Fan W."/>
            <person name="Wang S."/>
            <person name="Wang H."/>
            <person name="Wang A."/>
            <person name="Jiang F."/>
            <person name="Liu H."/>
            <person name="Zhao H."/>
            <person name="Xu D."/>
            <person name="Zhang Y."/>
        </authorList>
    </citation>
    <scope>NUCLEOTIDE SEQUENCE [LARGE SCALE GENOMIC DNA]</scope>
    <source>
        <strain evidence="2">cv. Yunnan</strain>
        <tissue evidence="1">Leaves</tissue>
    </source>
</reference>
<reference evidence="2" key="1">
    <citation type="journal article" date="2022" name="Mol. Ecol. Resour.">
        <title>The genomes of chicory, endive, great burdock and yacon provide insights into Asteraceae palaeo-polyploidization history and plant inulin production.</title>
        <authorList>
            <person name="Fan W."/>
            <person name="Wang S."/>
            <person name="Wang H."/>
            <person name="Wang A."/>
            <person name="Jiang F."/>
            <person name="Liu H."/>
            <person name="Zhao H."/>
            <person name="Xu D."/>
            <person name="Zhang Y."/>
        </authorList>
    </citation>
    <scope>NUCLEOTIDE SEQUENCE [LARGE SCALE GENOMIC DNA]</scope>
    <source>
        <strain evidence="2">cv. Yunnan</strain>
    </source>
</reference>
<organism evidence="1 2">
    <name type="scientific">Smallanthus sonchifolius</name>
    <dbReference type="NCBI Taxonomy" id="185202"/>
    <lineage>
        <taxon>Eukaryota</taxon>
        <taxon>Viridiplantae</taxon>
        <taxon>Streptophyta</taxon>
        <taxon>Embryophyta</taxon>
        <taxon>Tracheophyta</taxon>
        <taxon>Spermatophyta</taxon>
        <taxon>Magnoliopsida</taxon>
        <taxon>eudicotyledons</taxon>
        <taxon>Gunneridae</taxon>
        <taxon>Pentapetalae</taxon>
        <taxon>asterids</taxon>
        <taxon>campanulids</taxon>
        <taxon>Asterales</taxon>
        <taxon>Asteraceae</taxon>
        <taxon>Asteroideae</taxon>
        <taxon>Heliantheae alliance</taxon>
        <taxon>Millerieae</taxon>
        <taxon>Smallanthus</taxon>
    </lineage>
</organism>
<dbReference type="EMBL" id="CM042037">
    <property type="protein sequence ID" value="KAI3742198.1"/>
    <property type="molecule type" value="Genomic_DNA"/>
</dbReference>
<evidence type="ECO:0000313" key="1">
    <source>
        <dbReference type="EMBL" id="KAI3742198.1"/>
    </source>
</evidence>